<dbReference type="GO" id="GO:0006457">
    <property type="term" value="P:protein folding"/>
    <property type="evidence" value="ECO:0007669"/>
    <property type="project" value="InterPro"/>
</dbReference>
<dbReference type="InterPro" id="IPR008971">
    <property type="entry name" value="HSP40/DnaJ_pept-bd"/>
</dbReference>
<feature type="chain" id="PRO_5004196355" evidence="3">
    <location>
        <begin position="20"/>
        <end position="1123"/>
    </location>
</feature>
<keyword evidence="3" id="KW-0732">Signal</keyword>
<gene>
    <name evidence="4" type="ordered locus">Nham_0297</name>
</gene>
<dbReference type="Gene3D" id="3.40.50.300">
    <property type="entry name" value="P-loop containing nucleotide triphosphate hydrolases"/>
    <property type="match status" value="1"/>
</dbReference>
<dbReference type="HOGENOM" id="CLU_280036_0_0_5"/>
<feature type="transmembrane region" description="Helical" evidence="2">
    <location>
        <begin position="396"/>
        <end position="417"/>
    </location>
</feature>
<keyword evidence="2" id="KW-0812">Transmembrane</keyword>
<dbReference type="InterPro" id="IPR027417">
    <property type="entry name" value="P-loop_NTPase"/>
</dbReference>
<dbReference type="eggNOG" id="COG0433">
    <property type="taxonomic scope" value="Bacteria"/>
</dbReference>
<protein>
    <submittedName>
        <fullName evidence="4">Uncharacterized protein</fullName>
    </submittedName>
</protein>
<evidence type="ECO:0000256" key="2">
    <source>
        <dbReference type="SAM" id="Phobius"/>
    </source>
</evidence>
<feature type="transmembrane region" description="Helical" evidence="2">
    <location>
        <begin position="308"/>
        <end position="327"/>
    </location>
</feature>
<dbReference type="InterPro" id="IPR036365">
    <property type="entry name" value="PGBD-like_sf"/>
</dbReference>
<dbReference type="EMBL" id="CP000319">
    <property type="protein sequence ID" value="ABE61193.1"/>
    <property type="molecule type" value="Genomic_DNA"/>
</dbReference>
<dbReference type="OrthoDB" id="8054438at2"/>
<sequence length="1123" mass="124379">MYRILIAALLSMLPISSYAAKGYFTELPSGQWLVFTPEQVGRYAKADREYCAVALKRGIEQNARLNNEPQDCLEGVAFGPAVGEGPVLTLGAGFDSRIPGLRTRLSVPSWVGQHDALVLDEYVSSALELYQWAHGLPETGTLDAVTVGTLDRNVRTTSVPNDQQALTNIEPQPAPESELAETQTETRTPLLEKSTAAPLPMQAGPMIAPQVPPSTAMIDLRSLSQFLFALTILFLVFRGRLAIDWALNVGGPRVASAARSPRVKSFLLRAWDALNRIYAFLKGSPVVPKAVGVAGGLIAYFFNEPRRLAAWGLVIWFALSVLLSLSIGNAPGLFGWFIVGLFFLAQADYHFLILRGENRVLAYKKAARIIVFVIFPLFFTSLVLVGFLALGSPKQQGAGVLAILIGLPTAILYFCFLRAYRDAEWASLCKYEKMYASAGDGFTSIDLAQRILSQLPSTSLRVEPVIEALKEELLGGMPEPPESRFDLHDHAAYRAMLEQLSFATPEAEDLFVEMVVAALMTIVPKFPKPAGAPMFTTRMEDPLSAVCDFMQCLIHPRAVQLRVLERLRTAFNRNVGELQARKAGLTIDAALELALKDTPLLDLFRSHLPYELEISDEFLYGGIHICAPPGGMKTQLTQTLVLHLAHYFNDPALIVVDSQGPILDLLERKFAPQLGASFLRIHPHKAPININPFDVDFSGMTEAEQGSAITSVADFFVALFATGSSELSGKMKTLFDQVVRLFLVGIPAVQKRTATMRDLHDFMASSQPWAKYKAEIEYLDDDGRMFFDKHNISGYSDTRLQVHQRLYEVLRDPAIRKMLCAERNELDLDRYLDGPGMVLVDTSGNLGFENAAFFGRLFILLAQQSMMRRIPAPTGDPYPAFLLCDEAHEYFKAEGVLRQFIYQGRKRRFGIVLTHHQYSQAPGALQDALEHMAVHFTTRVAPNDMARLSGIFHAPPSFLQAQRPEPVKAPKLPKWIDYALYYPSLEHAISVRLAYGNLENFDTSNMYRGARNRSQQGNSGQQNSKQSQSPPPPRPDPVGSKDVEWNHTISPIKAKNGCTIADFKMPDGTLADIVIRPGTVDGTKLRFKGRSGQGGDFFLKIIVPPMPEQSDREDMDMGAAPWP</sequence>
<dbReference type="SUPFAM" id="SSF47090">
    <property type="entry name" value="PGBD-like"/>
    <property type="match status" value="1"/>
</dbReference>
<dbReference type="Proteomes" id="UP000001953">
    <property type="component" value="Chromosome"/>
</dbReference>
<feature type="transmembrane region" description="Helical" evidence="2">
    <location>
        <begin position="333"/>
        <end position="354"/>
    </location>
</feature>
<proteinExistence type="predicted"/>
<evidence type="ECO:0000256" key="3">
    <source>
        <dbReference type="SAM" id="SignalP"/>
    </source>
</evidence>
<reference evidence="4 5" key="1">
    <citation type="submission" date="2006-03" db="EMBL/GenBank/DDBJ databases">
        <title>Complete sequence of chromosome of Nitrobacter hamburgensis X14.</title>
        <authorList>
            <consortium name="US DOE Joint Genome Institute"/>
            <person name="Copeland A."/>
            <person name="Lucas S."/>
            <person name="Lapidus A."/>
            <person name="Barry K."/>
            <person name="Detter J.C."/>
            <person name="Glavina del Rio T."/>
            <person name="Hammon N."/>
            <person name="Israni S."/>
            <person name="Dalin E."/>
            <person name="Tice H."/>
            <person name="Pitluck S."/>
            <person name="Chain P."/>
            <person name="Malfatti S."/>
            <person name="Shin M."/>
            <person name="Vergez L."/>
            <person name="Schmutz J."/>
            <person name="Larimer F."/>
            <person name="Land M."/>
            <person name="Hauser L."/>
            <person name="Kyrpides N."/>
            <person name="Ivanova N."/>
            <person name="Ward B."/>
            <person name="Arp D."/>
            <person name="Klotz M."/>
            <person name="Stein L."/>
            <person name="O'Mullan G."/>
            <person name="Starkenburg S."/>
            <person name="Sayavedra L."/>
            <person name="Poret-Peterson A.T."/>
            <person name="Gentry M.E."/>
            <person name="Bruce D."/>
            <person name="Richardson P."/>
        </authorList>
    </citation>
    <scope>NUCLEOTIDE SEQUENCE [LARGE SCALE GENOMIC DNA]</scope>
    <source>
        <strain evidence="5">DSM 10229 / NCIMB 13809 / X14</strain>
    </source>
</reference>
<keyword evidence="2" id="KW-1133">Transmembrane helix</keyword>
<dbReference type="SUPFAM" id="SSF49493">
    <property type="entry name" value="HSP40/DnaJ peptide-binding domain"/>
    <property type="match status" value="1"/>
</dbReference>
<keyword evidence="5" id="KW-1185">Reference proteome</keyword>
<accession>Q1QRF4</accession>
<dbReference type="KEGG" id="nha:Nham_0297"/>
<evidence type="ECO:0000313" key="4">
    <source>
        <dbReference type="EMBL" id="ABE61193.1"/>
    </source>
</evidence>
<feature type="signal peptide" evidence="3">
    <location>
        <begin position="1"/>
        <end position="19"/>
    </location>
</feature>
<dbReference type="SUPFAM" id="SSF52540">
    <property type="entry name" value="P-loop containing nucleoside triphosphate hydrolases"/>
    <property type="match status" value="1"/>
</dbReference>
<feature type="compositionally biased region" description="Low complexity" evidence="1">
    <location>
        <begin position="1012"/>
        <end position="1028"/>
    </location>
</feature>
<dbReference type="STRING" id="323097.Nham_0297"/>
<dbReference type="RefSeq" id="WP_011508897.1">
    <property type="nucleotide sequence ID" value="NC_007964.1"/>
</dbReference>
<evidence type="ECO:0000313" key="5">
    <source>
        <dbReference type="Proteomes" id="UP000001953"/>
    </source>
</evidence>
<organism evidence="4 5">
    <name type="scientific">Nitrobacter hamburgensis (strain DSM 10229 / NCIMB 13809 / X14)</name>
    <dbReference type="NCBI Taxonomy" id="323097"/>
    <lineage>
        <taxon>Bacteria</taxon>
        <taxon>Pseudomonadati</taxon>
        <taxon>Pseudomonadota</taxon>
        <taxon>Alphaproteobacteria</taxon>
        <taxon>Hyphomicrobiales</taxon>
        <taxon>Nitrobacteraceae</taxon>
        <taxon>Nitrobacter</taxon>
    </lineage>
</organism>
<dbReference type="GO" id="GO:0051082">
    <property type="term" value="F:unfolded protein binding"/>
    <property type="evidence" value="ECO:0007669"/>
    <property type="project" value="InterPro"/>
</dbReference>
<feature type="transmembrane region" description="Helical" evidence="2">
    <location>
        <begin position="366"/>
        <end position="390"/>
    </location>
</feature>
<evidence type="ECO:0000256" key="1">
    <source>
        <dbReference type="SAM" id="MobiDB-lite"/>
    </source>
</evidence>
<dbReference type="AlphaFoldDB" id="Q1QRF4"/>
<name>Q1QRF4_NITHX</name>
<keyword evidence="2" id="KW-0472">Membrane</keyword>
<feature type="region of interest" description="Disordered" evidence="1">
    <location>
        <begin position="1009"/>
        <end position="1043"/>
    </location>
</feature>
<feature type="region of interest" description="Disordered" evidence="1">
    <location>
        <begin position="167"/>
        <end position="189"/>
    </location>
</feature>